<dbReference type="InterPro" id="IPR035014">
    <property type="entry name" value="STKc_cGK"/>
</dbReference>
<dbReference type="FunFam" id="1.10.510.10:FF:000210">
    <property type="entry name" value="Non-specific serine/threonine protein kinase"/>
    <property type="match status" value="1"/>
</dbReference>
<keyword evidence="1 8" id="KW-0723">Serine/threonine-protein kinase</keyword>
<feature type="binding site" evidence="10 11">
    <location>
        <position position="403"/>
    </location>
    <ligand>
        <name>ATP</name>
        <dbReference type="ChEBI" id="CHEBI:30616"/>
    </ligand>
</feature>
<evidence type="ECO:0000256" key="1">
    <source>
        <dbReference type="ARBA" id="ARBA00022527"/>
    </source>
</evidence>
<dbReference type="SUPFAM" id="SSF51206">
    <property type="entry name" value="cAMP-binding domain-like"/>
    <property type="match status" value="2"/>
</dbReference>
<dbReference type="InterPro" id="IPR002374">
    <property type="entry name" value="cGMP_dep_kinase"/>
</dbReference>
<keyword evidence="7 8" id="KW-0142">cGMP-binding</keyword>
<evidence type="ECO:0000313" key="15">
    <source>
        <dbReference type="Ensembl" id="ENSEBUP00000001774.1"/>
    </source>
</evidence>
<evidence type="ECO:0000256" key="4">
    <source>
        <dbReference type="ARBA" id="ARBA00022741"/>
    </source>
</evidence>
<dbReference type="OMA" id="RLWCMER"/>
<keyword evidence="16" id="KW-1185">Reference proteome</keyword>
<evidence type="ECO:0000259" key="13">
    <source>
        <dbReference type="PROSITE" id="PS50011"/>
    </source>
</evidence>
<evidence type="ECO:0000256" key="2">
    <source>
        <dbReference type="ARBA" id="ARBA00022535"/>
    </source>
</evidence>
<evidence type="ECO:0000313" key="16">
    <source>
        <dbReference type="Proteomes" id="UP000694388"/>
    </source>
</evidence>
<dbReference type="GO" id="GO:0004692">
    <property type="term" value="F:cGMP-dependent protein kinase activity"/>
    <property type="evidence" value="ECO:0007669"/>
    <property type="project" value="UniProtKB-EC"/>
</dbReference>
<dbReference type="EC" id="2.7.11.12" evidence="8"/>
<dbReference type="GO" id="GO:0030553">
    <property type="term" value="F:cGMP binding"/>
    <property type="evidence" value="ECO:0007669"/>
    <property type="project" value="UniProtKB-KW"/>
</dbReference>
<reference evidence="15" key="1">
    <citation type="submission" date="2025-08" db="UniProtKB">
        <authorList>
            <consortium name="Ensembl"/>
        </authorList>
    </citation>
    <scope>IDENTIFICATION</scope>
</reference>
<dbReference type="CDD" id="cd05572">
    <property type="entry name" value="STKc_cGK"/>
    <property type="match status" value="1"/>
</dbReference>
<dbReference type="InterPro" id="IPR018488">
    <property type="entry name" value="cNMP-bd_CS"/>
</dbReference>
<dbReference type="GO" id="GO:0005524">
    <property type="term" value="F:ATP binding"/>
    <property type="evidence" value="ECO:0007669"/>
    <property type="project" value="UniProtKB-UniRule"/>
</dbReference>
<dbReference type="PRINTS" id="PR00103">
    <property type="entry name" value="CAMPKINASE"/>
</dbReference>
<protein>
    <recommendedName>
        <fullName evidence="8">cGMP-dependent protein kinase</fullName>
        <ecNumber evidence="8">2.7.11.12</ecNumber>
    </recommendedName>
</protein>
<dbReference type="PROSITE" id="PS00889">
    <property type="entry name" value="CNMP_BINDING_2"/>
    <property type="match status" value="1"/>
</dbReference>
<evidence type="ECO:0000256" key="6">
    <source>
        <dbReference type="ARBA" id="ARBA00022840"/>
    </source>
</evidence>
<keyword evidence="12" id="KW-0175">Coiled coil</keyword>
<evidence type="ECO:0000256" key="12">
    <source>
        <dbReference type="SAM" id="Coils"/>
    </source>
</evidence>
<accession>A0A8C4N6Z5</accession>
<dbReference type="PROSITE" id="PS50042">
    <property type="entry name" value="CNMP_BINDING_3"/>
    <property type="match status" value="2"/>
</dbReference>
<dbReference type="Pfam" id="PF00069">
    <property type="entry name" value="Pkinase"/>
    <property type="match status" value="1"/>
</dbReference>
<evidence type="ECO:0000256" key="7">
    <source>
        <dbReference type="ARBA" id="ARBA00022992"/>
    </source>
</evidence>
<reference evidence="15" key="2">
    <citation type="submission" date="2025-09" db="UniProtKB">
        <authorList>
            <consortium name="Ensembl"/>
        </authorList>
    </citation>
    <scope>IDENTIFICATION</scope>
</reference>
<organism evidence="15 16">
    <name type="scientific">Eptatretus burgeri</name>
    <name type="common">Inshore hagfish</name>
    <dbReference type="NCBI Taxonomy" id="7764"/>
    <lineage>
        <taxon>Eukaryota</taxon>
        <taxon>Metazoa</taxon>
        <taxon>Chordata</taxon>
        <taxon>Craniata</taxon>
        <taxon>Vertebrata</taxon>
        <taxon>Cyclostomata</taxon>
        <taxon>Myxini</taxon>
        <taxon>Myxiniformes</taxon>
        <taxon>Myxinidae</taxon>
        <taxon>Eptatretinae</taxon>
        <taxon>Eptatretus</taxon>
    </lineage>
</organism>
<comment type="catalytic activity">
    <reaction evidence="8">
        <text>L-threonyl-[protein] + ATP = O-phospho-L-threonyl-[protein] + ADP + H(+)</text>
        <dbReference type="Rhea" id="RHEA:46608"/>
        <dbReference type="Rhea" id="RHEA-COMP:11060"/>
        <dbReference type="Rhea" id="RHEA-COMP:11605"/>
        <dbReference type="ChEBI" id="CHEBI:15378"/>
        <dbReference type="ChEBI" id="CHEBI:30013"/>
        <dbReference type="ChEBI" id="CHEBI:30616"/>
        <dbReference type="ChEBI" id="CHEBI:61977"/>
        <dbReference type="ChEBI" id="CHEBI:456216"/>
        <dbReference type="EC" id="2.7.11.12"/>
    </reaction>
</comment>
<dbReference type="AlphaFoldDB" id="A0A8C4N6Z5"/>
<dbReference type="InterPro" id="IPR011009">
    <property type="entry name" value="Kinase-like_dom_sf"/>
</dbReference>
<feature type="domain" description="Cyclic nucleotide-binding" evidence="14">
    <location>
        <begin position="224"/>
        <end position="326"/>
    </location>
</feature>
<evidence type="ECO:0000256" key="9">
    <source>
        <dbReference type="PIRSR" id="PIRSR000559-1"/>
    </source>
</evidence>
<dbReference type="PROSITE" id="PS00888">
    <property type="entry name" value="CNMP_BINDING_1"/>
    <property type="match status" value="2"/>
</dbReference>
<dbReference type="Ensembl" id="ENSEBUT00000002108.1">
    <property type="protein sequence ID" value="ENSEBUP00000001774.1"/>
    <property type="gene ID" value="ENSEBUG00000001464.1"/>
</dbReference>
<feature type="active site" description="Proton acceptor" evidence="9">
    <location>
        <position position="497"/>
    </location>
</feature>
<dbReference type="InterPro" id="IPR017441">
    <property type="entry name" value="Protein_kinase_ATP_BS"/>
</dbReference>
<dbReference type="GeneTree" id="ENSGT00940000165510"/>
<evidence type="ECO:0000256" key="3">
    <source>
        <dbReference type="ARBA" id="ARBA00022679"/>
    </source>
</evidence>
<proteinExistence type="inferred from homology"/>
<dbReference type="Pfam" id="PF00027">
    <property type="entry name" value="cNMP_binding"/>
    <property type="match status" value="2"/>
</dbReference>
<dbReference type="PIRSF" id="PIRSF000559">
    <property type="entry name" value="cGMP-dep_kinase"/>
    <property type="match status" value="1"/>
</dbReference>
<feature type="coiled-coil region" evidence="12">
    <location>
        <begin position="10"/>
        <end position="58"/>
    </location>
</feature>
<dbReference type="SMART" id="SM00100">
    <property type="entry name" value="cNMP"/>
    <property type="match status" value="2"/>
</dbReference>
<dbReference type="InterPro" id="IPR014710">
    <property type="entry name" value="RmlC-like_jellyroll"/>
</dbReference>
<dbReference type="PROSITE" id="PS00107">
    <property type="entry name" value="PROTEIN_KINASE_ATP"/>
    <property type="match status" value="1"/>
</dbReference>
<keyword evidence="3 8" id="KW-0808">Transferase</keyword>
<evidence type="ECO:0000256" key="11">
    <source>
        <dbReference type="PROSITE-ProRule" id="PRU10141"/>
    </source>
</evidence>
<dbReference type="PANTHER" id="PTHR24353">
    <property type="entry name" value="CYCLIC NUCLEOTIDE-DEPENDENT PROTEIN KINASE"/>
    <property type="match status" value="1"/>
</dbReference>
<dbReference type="InterPro" id="IPR008271">
    <property type="entry name" value="Ser/Thr_kinase_AS"/>
</dbReference>
<keyword evidence="5 8" id="KW-0418">Kinase</keyword>
<sequence length="681" mass="77598">MSHRELANRLMEMTVRLEGEQTRNSKLEARVRELERRLKENEEEFMKMKKAHEEQQTQRDPPMNRTRGKAILPEPLSEPSATTAQKIAKSPSTVGLINRAIQRHDFLQGLDPEQAARIIECMTMSERPRGETIISEGDAGNAMFILVEGELQVSKNGMPVRRLERGTLFGELAILYDCTRTATVQAITDVRLLCLSRSTFRTIRTIESQKRRELMISFLKSAKTLHHLSDAELSHVFDCMEEKYFSNGESIVIEGDEGNTFYVILRGRVQVTQKVEGVEKEIRVLQHGDHFGELALIRHIRRTATCTAVENVTCLILDGEIFSETIPLDHIELPESVDGFAQTILVERESSVPEVQAEPEVTRLQLSDFTAICFSDGEPVTLGIGAFARVELVTNGKQNYAMKKISKKFLKKMQQQRHIQSERKILEEVCCSFIIKMYAVFKDASHIYFLLEFCEGGELWSKLRENGRFDNMTAVFCCGCVLEALTYLHGHLIVYRDLKPENLLLDHRGYIKLADFGFACHLLRGERTYSFCGTPEYLAPEVLKNEGHDFSVDFWAMGILIFELLTGFPPFISTDPRKIYAKILEGSMTFPNCVSRSARSLISKLCKSRPGQRLGNRKNGILDIKRNTWFRDIDWSKLKQGQLVAPTARFVHRGAPYANFHRLLGDRAKGEEENAALDDHL</sequence>
<dbReference type="Gene3D" id="3.30.200.20">
    <property type="entry name" value="Phosphorylase Kinase, domain 1"/>
    <property type="match status" value="1"/>
</dbReference>
<keyword evidence="6 8" id="KW-0067">ATP-binding</keyword>
<comment type="similarity">
    <text evidence="8">Belongs to the protein kinase superfamily. AGC Ser/Thr protein kinase family. cGMP subfamily.</text>
</comment>
<name>A0A8C4N6Z5_EPTBU</name>
<feature type="domain" description="Protein kinase" evidence="13">
    <location>
        <begin position="376"/>
        <end position="630"/>
    </location>
</feature>
<feature type="domain" description="Cyclic nucleotide-binding" evidence="14">
    <location>
        <begin position="106"/>
        <end position="221"/>
    </location>
</feature>
<evidence type="ECO:0000256" key="5">
    <source>
        <dbReference type="ARBA" id="ARBA00022777"/>
    </source>
</evidence>
<dbReference type="PANTHER" id="PTHR24353:SF118">
    <property type="entry name" value="PROTEIN KINASE CGMP-DEPENDENT 3"/>
    <property type="match status" value="1"/>
</dbReference>
<dbReference type="InterPro" id="IPR000595">
    <property type="entry name" value="cNMP-bd_dom"/>
</dbReference>
<evidence type="ECO:0000256" key="10">
    <source>
        <dbReference type="PIRSR" id="PIRSR000559-2"/>
    </source>
</evidence>
<dbReference type="PROSITE" id="PS00108">
    <property type="entry name" value="PROTEIN_KINASE_ST"/>
    <property type="match status" value="1"/>
</dbReference>
<dbReference type="CDD" id="cd00038">
    <property type="entry name" value="CAP_ED"/>
    <property type="match status" value="2"/>
</dbReference>
<dbReference type="Proteomes" id="UP000694388">
    <property type="component" value="Unplaced"/>
</dbReference>
<dbReference type="InterPro" id="IPR000719">
    <property type="entry name" value="Prot_kinase_dom"/>
</dbReference>
<dbReference type="Gene3D" id="2.60.120.10">
    <property type="entry name" value="Jelly Rolls"/>
    <property type="match status" value="2"/>
</dbReference>
<dbReference type="PROSITE" id="PS50011">
    <property type="entry name" value="PROTEIN_KINASE_DOM"/>
    <property type="match status" value="1"/>
</dbReference>
<evidence type="ECO:0000259" key="14">
    <source>
        <dbReference type="PROSITE" id="PS50042"/>
    </source>
</evidence>
<dbReference type="Gene3D" id="1.10.510.10">
    <property type="entry name" value="Transferase(Phosphotransferase) domain 1"/>
    <property type="match status" value="1"/>
</dbReference>
<keyword evidence="2 8" id="KW-0140">cGMP</keyword>
<dbReference type="SUPFAM" id="SSF56112">
    <property type="entry name" value="Protein kinase-like (PK-like)"/>
    <property type="match status" value="1"/>
</dbReference>
<keyword evidence="4 8" id="KW-0547">Nucleotide-binding</keyword>
<dbReference type="InterPro" id="IPR018490">
    <property type="entry name" value="cNMP-bd_dom_sf"/>
</dbReference>
<dbReference type="SMART" id="SM00220">
    <property type="entry name" value="S_TKc"/>
    <property type="match status" value="1"/>
</dbReference>
<evidence type="ECO:0000256" key="8">
    <source>
        <dbReference type="PIRNR" id="PIRNR000559"/>
    </source>
</evidence>